<evidence type="ECO:0000256" key="3">
    <source>
        <dbReference type="ARBA" id="ARBA00023125"/>
    </source>
</evidence>
<keyword evidence="4" id="KW-0804">Transcription</keyword>
<sequence length="382" mass="40604">MVTLQDVAHAAGVSVATASWAINDDPKARIPQATRDRVRRAADRLGYRRNALARGLARGRSDLIGFISDGVATSPFAGQVIRGAQDEAWKNGKILLVVDTGGDRRMEEKAFEFMLERRVEGVAYSSWVHRRVEAPRGLSGVNTVLVNCYDREGRFPAVVPDEVGGGRSATRLLLQAGHRRIAFINASARTPASVGRLKGYRQALSEAGVAYDPSLVIREKEADQESGYRAMRAVMATGATAVFCHNDRTAMGFYDALREHGLRVPDDISVVGFDNQEVISAHLHPALTTVGLPQYDLGRMGIRTLLTGGGAAADLSDGTRACSGSQAGADSPSERDGDSPVPGAATGPPAEPAVRSAAVRTGSHGPQLVACPVVLRDSISRV</sequence>
<dbReference type="CDD" id="cd06288">
    <property type="entry name" value="PBP1_sucrose_transcription_regulator"/>
    <property type="match status" value="1"/>
</dbReference>
<keyword evidence="3 7" id="KW-0238">DNA-binding</keyword>
<name>A0ABU8ZQH4_9BIFI</name>
<dbReference type="InterPro" id="IPR028082">
    <property type="entry name" value="Peripla_BP_I"/>
</dbReference>
<keyword evidence="2" id="KW-0805">Transcription regulation</keyword>
<dbReference type="SUPFAM" id="SSF47413">
    <property type="entry name" value="lambda repressor-like DNA-binding domains"/>
    <property type="match status" value="1"/>
</dbReference>
<evidence type="ECO:0000313" key="8">
    <source>
        <dbReference type="Proteomes" id="UP001373159"/>
    </source>
</evidence>
<evidence type="ECO:0000256" key="2">
    <source>
        <dbReference type="ARBA" id="ARBA00023015"/>
    </source>
</evidence>
<dbReference type="InterPro" id="IPR046335">
    <property type="entry name" value="LacI/GalR-like_sensor"/>
</dbReference>
<dbReference type="EMBL" id="JBANBB010000002">
    <property type="protein sequence ID" value="MEK0307249.1"/>
    <property type="molecule type" value="Genomic_DNA"/>
</dbReference>
<feature type="domain" description="HTH lacI-type" evidence="6">
    <location>
        <begin position="2"/>
        <end position="58"/>
    </location>
</feature>
<accession>A0ABU8ZQH4</accession>
<reference evidence="7 8" key="1">
    <citation type="submission" date="2024-02" db="EMBL/GenBank/DDBJ databases">
        <title>Bifidobacterium honeyensis sp. nov., isolated from the comb honey.</title>
        <authorList>
            <person name="Liu W."/>
            <person name="Li Y."/>
        </authorList>
    </citation>
    <scope>NUCLEOTIDE SEQUENCE [LARGE SCALE GENOMIC DNA]</scope>
    <source>
        <strain evidence="7 8">IMAU50988</strain>
    </source>
</reference>
<dbReference type="PANTHER" id="PTHR30146:SF148">
    <property type="entry name" value="HTH-TYPE TRANSCRIPTIONAL REPRESSOR PURR-RELATED"/>
    <property type="match status" value="1"/>
</dbReference>
<dbReference type="PROSITE" id="PS00356">
    <property type="entry name" value="HTH_LACI_1"/>
    <property type="match status" value="1"/>
</dbReference>
<organism evidence="7 8">
    <name type="scientific">Bifidobacterium favimelis</name>
    <dbReference type="NCBI Taxonomy" id="3122979"/>
    <lineage>
        <taxon>Bacteria</taxon>
        <taxon>Bacillati</taxon>
        <taxon>Actinomycetota</taxon>
        <taxon>Actinomycetes</taxon>
        <taxon>Bifidobacteriales</taxon>
        <taxon>Bifidobacteriaceae</taxon>
        <taxon>Bifidobacterium</taxon>
    </lineage>
</organism>
<dbReference type="Gene3D" id="3.40.50.2300">
    <property type="match status" value="2"/>
</dbReference>
<dbReference type="InterPro" id="IPR000843">
    <property type="entry name" value="HTH_LacI"/>
</dbReference>
<evidence type="ECO:0000256" key="5">
    <source>
        <dbReference type="SAM" id="MobiDB-lite"/>
    </source>
</evidence>
<dbReference type="SUPFAM" id="SSF53822">
    <property type="entry name" value="Periplasmic binding protein-like I"/>
    <property type="match status" value="1"/>
</dbReference>
<keyword evidence="8" id="KW-1185">Reference proteome</keyword>
<evidence type="ECO:0000256" key="4">
    <source>
        <dbReference type="ARBA" id="ARBA00023163"/>
    </source>
</evidence>
<feature type="compositionally biased region" description="Low complexity" evidence="5">
    <location>
        <begin position="340"/>
        <end position="354"/>
    </location>
</feature>
<dbReference type="Gene3D" id="1.10.260.40">
    <property type="entry name" value="lambda repressor-like DNA-binding domains"/>
    <property type="match status" value="1"/>
</dbReference>
<dbReference type="GO" id="GO:0003677">
    <property type="term" value="F:DNA binding"/>
    <property type="evidence" value="ECO:0007669"/>
    <property type="project" value="UniProtKB-KW"/>
</dbReference>
<feature type="region of interest" description="Disordered" evidence="5">
    <location>
        <begin position="317"/>
        <end position="363"/>
    </location>
</feature>
<dbReference type="PANTHER" id="PTHR30146">
    <property type="entry name" value="LACI-RELATED TRANSCRIPTIONAL REPRESSOR"/>
    <property type="match status" value="1"/>
</dbReference>
<dbReference type="SMART" id="SM00354">
    <property type="entry name" value="HTH_LACI"/>
    <property type="match status" value="1"/>
</dbReference>
<dbReference type="Pfam" id="PF00356">
    <property type="entry name" value="LacI"/>
    <property type="match status" value="1"/>
</dbReference>
<comment type="caution">
    <text evidence="7">The sequence shown here is derived from an EMBL/GenBank/DDBJ whole genome shotgun (WGS) entry which is preliminary data.</text>
</comment>
<dbReference type="PROSITE" id="PS50932">
    <property type="entry name" value="HTH_LACI_2"/>
    <property type="match status" value="1"/>
</dbReference>
<dbReference type="Proteomes" id="UP001373159">
    <property type="component" value="Unassembled WGS sequence"/>
</dbReference>
<keyword evidence="1" id="KW-0678">Repressor</keyword>
<dbReference type="CDD" id="cd01392">
    <property type="entry name" value="HTH_LacI"/>
    <property type="match status" value="1"/>
</dbReference>
<dbReference type="RefSeq" id="WP_340469977.1">
    <property type="nucleotide sequence ID" value="NZ_JBANBB010000002.1"/>
</dbReference>
<gene>
    <name evidence="7" type="ORF">V8P97_07225</name>
</gene>
<dbReference type="Pfam" id="PF13377">
    <property type="entry name" value="Peripla_BP_3"/>
    <property type="match status" value="1"/>
</dbReference>
<proteinExistence type="predicted"/>
<evidence type="ECO:0000313" key="7">
    <source>
        <dbReference type="EMBL" id="MEK0307249.1"/>
    </source>
</evidence>
<protein>
    <submittedName>
        <fullName evidence="7">LacI family DNA-binding transcriptional regulator</fullName>
    </submittedName>
</protein>
<dbReference type="InterPro" id="IPR010982">
    <property type="entry name" value="Lambda_DNA-bd_dom_sf"/>
</dbReference>
<evidence type="ECO:0000259" key="6">
    <source>
        <dbReference type="PROSITE" id="PS50932"/>
    </source>
</evidence>
<evidence type="ECO:0000256" key="1">
    <source>
        <dbReference type="ARBA" id="ARBA00022491"/>
    </source>
</evidence>